<sequence>MRTVWHNGTMYTMAQEGEQIEALLTENGKIIAIGTYGALKEQADEEVDLKGAVLYPGFIDSHMHMIGHGEKLLSLDLSKATSAEQMMDKLLGAHKGLKADEWYIGEGWNENNFPDQKIFTRYELDQVTDSPMILKRTCWHAALVNSKALALAGITKETPDPEDGVIVRDDNGEPNGYLKEGAMDFVLKLMPQPTEESVTHALRKSVDDLLALGLTGAVTDDLGYYGDYTNPLQAFKNVIGPEQKFRAHLLRRATVFEQMMEDEVTSEEPWIELGEMKFFIDGALGGKTALLSKPYADTPETSGITVLTDEEIDALVALARKHGEAIAVHVIGDAALEKALDAIEKHPVPEGKRDRLIHVNVLRDDLVERMGKLPVILDVQPIFVSSDFPWVMDRLGEDRLDWAYAWKSLLDRGFICGGGSDAPIEDVDPLLGIYAAVTRRKPGESHTGYLPNEKLSRFEAVGLFTTGSADTIGKADVRGKLAVGFDADFTVLDKDLFTVDEEEIVNAHVVMTIVAGEVMYRGGSA</sequence>
<dbReference type="Gene3D" id="3.10.310.70">
    <property type="match status" value="1"/>
</dbReference>
<dbReference type="EC" id="3.5.-.-" evidence="2"/>
<organism evidence="2 3">
    <name type="scientific">Sporosarcina soli</name>
    <dbReference type="NCBI Taxonomy" id="334736"/>
    <lineage>
        <taxon>Bacteria</taxon>
        <taxon>Bacillati</taxon>
        <taxon>Bacillota</taxon>
        <taxon>Bacilli</taxon>
        <taxon>Bacillales</taxon>
        <taxon>Caryophanaceae</taxon>
        <taxon>Sporosarcina</taxon>
    </lineage>
</organism>
<keyword evidence="3" id="KW-1185">Reference proteome</keyword>
<accession>A0ABW0TPK3</accession>
<dbReference type="SUPFAM" id="SSF51338">
    <property type="entry name" value="Composite domain of metallo-dependent hydrolases"/>
    <property type="match status" value="1"/>
</dbReference>
<reference evidence="3" key="1">
    <citation type="journal article" date="2019" name="Int. J. Syst. Evol. Microbiol.">
        <title>The Global Catalogue of Microorganisms (GCM) 10K type strain sequencing project: providing services to taxonomists for standard genome sequencing and annotation.</title>
        <authorList>
            <consortium name="The Broad Institute Genomics Platform"/>
            <consortium name="The Broad Institute Genome Sequencing Center for Infectious Disease"/>
            <person name="Wu L."/>
            <person name="Ma J."/>
        </authorList>
    </citation>
    <scope>NUCLEOTIDE SEQUENCE [LARGE SCALE GENOMIC DNA]</scope>
    <source>
        <strain evidence="3">CGMCC 4.1434</strain>
    </source>
</reference>
<dbReference type="RefSeq" id="WP_381437695.1">
    <property type="nucleotide sequence ID" value="NZ_JBHSNO010000009.1"/>
</dbReference>
<dbReference type="PANTHER" id="PTHR22642">
    <property type="entry name" value="IMIDAZOLONEPROPIONASE"/>
    <property type="match status" value="1"/>
</dbReference>
<protein>
    <submittedName>
        <fullName evidence="2">Amidohydrolase</fullName>
        <ecNumber evidence="2">3.5.-.-</ecNumber>
    </submittedName>
</protein>
<dbReference type="SUPFAM" id="SSF51556">
    <property type="entry name" value="Metallo-dependent hydrolases"/>
    <property type="match status" value="1"/>
</dbReference>
<keyword evidence="2" id="KW-0378">Hydrolase</keyword>
<dbReference type="InterPro" id="IPR013108">
    <property type="entry name" value="Amidohydro_3"/>
</dbReference>
<proteinExistence type="predicted"/>
<evidence type="ECO:0000259" key="1">
    <source>
        <dbReference type="Pfam" id="PF07969"/>
    </source>
</evidence>
<dbReference type="InterPro" id="IPR033932">
    <property type="entry name" value="YtcJ-like"/>
</dbReference>
<dbReference type="GO" id="GO:0016787">
    <property type="term" value="F:hydrolase activity"/>
    <property type="evidence" value="ECO:0007669"/>
    <property type="project" value="UniProtKB-KW"/>
</dbReference>
<comment type="caution">
    <text evidence="2">The sequence shown here is derived from an EMBL/GenBank/DDBJ whole genome shotgun (WGS) entry which is preliminary data.</text>
</comment>
<evidence type="ECO:0000313" key="3">
    <source>
        <dbReference type="Proteomes" id="UP001596109"/>
    </source>
</evidence>
<evidence type="ECO:0000313" key="2">
    <source>
        <dbReference type="EMBL" id="MFC5590753.1"/>
    </source>
</evidence>
<dbReference type="Pfam" id="PF07969">
    <property type="entry name" value="Amidohydro_3"/>
    <property type="match status" value="1"/>
</dbReference>
<dbReference type="Gene3D" id="3.20.20.140">
    <property type="entry name" value="Metal-dependent hydrolases"/>
    <property type="match status" value="1"/>
</dbReference>
<feature type="domain" description="Amidohydrolase 3" evidence="1">
    <location>
        <begin position="45"/>
        <end position="520"/>
    </location>
</feature>
<gene>
    <name evidence="2" type="ORF">ACFPRA_17780</name>
</gene>
<dbReference type="EMBL" id="JBHSNO010000009">
    <property type="protein sequence ID" value="MFC5590753.1"/>
    <property type="molecule type" value="Genomic_DNA"/>
</dbReference>
<name>A0ABW0TPK3_9BACL</name>
<dbReference type="CDD" id="cd01300">
    <property type="entry name" value="YtcJ_like"/>
    <property type="match status" value="1"/>
</dbReference>
<dbReference type="Proteomes" id="UP001596109">
    <property type="component" value="Unassembled WGS sequence"/>
</dbReference>
<dbReference type="PANTHER" id="PTHR22642:SF2">
    <property type="entry name" value="PROTEIN LONG AFTER FAR-RED 3"/>
    <property type="match status" value="1"/>
</dbReference>
<dbReference type="InterPro" id="IPR032466">
    <property type="entry name" value="Metal_Hydrolase"/>
</dbReference>
<dbReference type="Gene3D" id="2.30.40.10">
    <property type="entry name" value="Urease, subunit C, domain 1"/>
    <property type="match status" value="1"/>
</dbReference>
<dbReference type="InterPro" id="IPR011059">
    <property type="entry name" value="Metal-dep_hydrolase_composite"/>
</dbReference>